<dbReference type="PRINTS" id="PR00455">
    <property type="entry name" value="HTHTETR"/>
</dbReference>
<dbReference type="Gene3D" id="1.10.10.60">
    <property type="entry name" value="Homeodomain-like"/>
    <property type="match status" value="1"/>
</dbReference>
<dbReference type="InterPro" id="IPR050109">
    <property type="entry name" value="HTH-type_TetR-like_transc_reg"/>
</dbReference>
<proteinExistence type="predicted"/>
<evidence type="ECO:0000256" key="1">
    <source>
        <dbReference type="ARBA" id="ARBA00023125"/>
    </source>
</evidence>
<name>A0ABW9XEL0_9SPHN</name>
<evidence type="ECO:0000313" key="4">
    <source>
        <dbReference type="EMBL" id="NBC36974.1"/>
    </source>
</evidence>
<dbReference type="InterPro" id="IPR001647">
    <property type="entry name" value="HTH_TetR"/>
</dbReference>
<evidence type="ECO:0000256" key="2">
    <source>
        <dbReference type="PROSITE-ProRule" id="PRU00335"/>
    </source>
</evidence>
<protein>
    <submittedName>
        <fullName evidence="4">TetR family transcriptional regulator</fullName>
    </submittedName>
</protein>
<organism evidence="4 5">
    <name type="scientific">Novosphingobium ovatum</name>
    <dbReference type="NCBI Taxonomy" id="1908523"/>
    <lineage>
        <taxon>Bacteria</taxon>
        <taxon>Pseudomonadati</taxon>
        <taxon>Pseudomonadota</taxon>
        <taxon>Alphaproteobacteria</taxon>
        <taxon>Sphingomonadales</taxon>
        <taxon>Sphingomonadaceae</taxon>
        <taxon>Novosphingobium</taxon>
    </lineage>
</organism>
<keyword evidence="1 2" id="KW-0238">DNA-binding</keyword>
<dbReference type="InterPro" id="IPR039536">
    <property type="entry name" value="TetR_C_Proteobacteria"/>
</dbReference>
<comment type="caution">
    <text evidence="4">The sequence shown here is derived from an EMBL/GenBank/DDBJ whole genome shotgun (WGS) entry which is preliminary data.</text>
</comment>
<feature type="domain" description="HTH tetR-type" evidence="3">
    <location>
        <begin position="6"/>
        <end position="66"/>
    </location>
</feature>
<dbReference type="PANTHER" id="PTHR30055">
    <property type="entry name" value="HTH-TYPE TRANSCRIPTIONAL REGULATOR RUTR"/>
    <property type="match status" value="1"/>
</dbReference>
<accession>A0ABW9XEL0</accession>
<keyword evidence="5" id="KW-1185">Reference proteome</keyword>
<dbReference type="Proteomes" id="UP000753724">
    <property type="component" value="Unassembled WGS sequence"/>
</dbReference>
<dbReference type="Pfam" id="PF14246">
    <property type="entry name" value="TetR_C_7"/>
    <property type="match status" value="1"/>
</dbReference>
<evidence type="ECO:0000313" key="5">
    <source>
        <dbReference type="Proteomes" id="UP000753724"/>
    </source>
</evidence>
<dbReference type="PANTHER" id="PTHR30055:SF119">
    <property type="entry name" value="NALC"/>
    <property type="match status" value="1"/>
</dbReference>
<dbReference type="PROSITE" id="PS50977">
    <property type="entry name" value="HTH_TETR_2"/>
    <property type="match status" value="1"/>
</dbReference>
<dbReference type="SUPFAM" id="SSF48498">
    <property type="entry name" value="Tetracyclin repressor-like, C-terminal domain"/>
    <property type="match status" value="1"/>
</dbReference>
<dbReference type="InterPro" id="IPR036271">
    <property type="entry name" value="Tet_transcr_reg_TetR-rel_C_sf"/>
</dbReference>
<feature type="DNA-binding region" description="H-T-H motif" evidence="2">
    <location>
        <begin position="29"/>
        <end position="48"/>
    </location>
</feature>
<sequence length="199" mass="22088">MRVKCDSRRRCILDAAIQLFRDIGFDRVSMAQISARAGGSKATLYSYFASKEELFAEAMVDAMQEEGHKMLGLLDPDEADVPLVLGRFARAYLHFLSRPEGLNCVRTCIANGGEGELGKALYRLGPQKGWREVAQYIAQVMARGLLRQTEAMPAALQLRGMLEAGYIQPLLYGAEPELPLEEAAERAVDTFLRAYAVQQ</sequence>
<dbReference type="Gene3D" id="1.10.357.10">
    <property type="entry name" value="Tetracycline Repressor, domain 2"/>
    <property type="match status" value="1"/>
</dbReference>
<dbReference type="Pfam" id="PF00440">
    <property type="entry name" value="TetR_N"/>
    <property type="match status" value="1"/>
</dbReference>
<dbReference type="EMBL" id="JAAAPO010000004">
    <property type="protein sequence ID" value="NBC36974.1"/>
    <property type="molecule type" value="Genomic_DNA"/>
</dbReference>
<dbReference type="InterPro" id="IPR009057">
    <property type="entry name" value="Homeodomain-like_sf"/>
</dbReference>
<evidence type="ECO:0000259" key="3">
    <source>
        <dbReference type="PROSITE" id="PS50977"/>
    </source>
</evidence>
<reference evidence="5" key="1">
    <citation type="submission" date="2020-01" db="EMBL/GenBank/DDBJ databases">
        <title>Sphingomonas sp. strain CSW-10.</title>
        <authorList>
            <person name="Chen W.-M."/>
        </authorList>
    </citation>
    <scope>NUCLEOTIDE SEQUENCE [LARGE SCALE GENOMIC DNA]</scope>
    <source>
        <strain evidence="5">FSY-8</strain>
    </source>
</reference>
<gene>
    <name evidence="4" type="ORF">GTZ99_10440</name>
</gene>
<dbReference type="SUPFAM" id="SSF46689">
    <property type="entry name" value="Homeodomain-like"/>
    <property type="match status" value="1"/>
</dbReference>
<dbReference type="RefSeq" id="WP_161718632.1">
    <property type="nucleotide sequence ID" value="NZ_JAAAPO010000004.1"/>
</dbReference>